<organism evidence="1 2">
    <name type="scientific">Hyella patelloides LEGE 07179</name>
    <dbReference type="NCBI Taxonomy" id="945734"/>
    <lineage>
        <taxon>Bacteria</taxon>
        <taxon>Bacillati</taxon>
        <taxon>Cyanobacteriota</taxon>
        <taxon>Cyanophyceae</taxon>
        <taxon>Pleurocapsales</taxon>
        <taxon>Hyellaceae</taxon>
        <taxon>Hyella</taxon>
    </lineage>
</organism>
<evidence type="ECO:0000313" key="2">
    <source>
        <dbReference type="Proteomes" id="UP000320055"/>
    </source>
</evidence>
<evidence type="ECO:0000313" key="1">
    <source>
        <dbReference type="EMBL" id="VEP15631.1"/>
    </source>
</evidence>
<sequence>MSTQNNRQFAMRQETSKIHLGNTHQDYSSLFELAIFGVFVDALHVTLN</sequence>
<gene>
    <name evidence="1" type="ORF">H1P_3530007</name>
</gene>
<dbReference type="EMBL" id="CAACVJ010000283">
    <property type="protein sequence ID" value="VEP15631.1"/>
    <property type="molecule type" value="Genomic_DNA"/>
</dbReference>
<name>A0A563VW41_9CYAN</name>
<dbReference type="AlphaFoldDB" id="A0A563VW41"/>
<dbReference type="Proteomes" id="UP000320055">
    <property type="component" value="Unassembled WGS sequence"/>
</dbReference>
<reference evidence="1 2" key="1">
    <citation type="submission" date="2019-01" db="EMBL/GenBank/DDBJ databases">
        <authorList>
            <person name="Brito A."/>
        </authorList>
    </citation>
    <scope>NUCLEOTIDE SEQUENCE [LARGE SCALE GENOMIC DNA]</scope>
    <source>
        <strain evidence="1">1</strain>
    </source>
</reference>
<keyword evidence="2" id="KW-1185">Reference proteome</keyword>
<proteinExistence type="predicted"/>
<protein>
    <submittedName>
        <fullName evidence="1">Uncharacterized protein</fullName>
    </submittedName>
</protein>
<accession>A0A563VW41</accession>